<sequence length="262" mass="30042">MGLFRAVNRIAAIIFLLVHMSLLAQERPARIVFATSNYEPYVINIKGVASGVIPDIVEEALKGSAFSPDIIFEPWLRGEHELKAGKVFACFPYLKTAERQSEFIFSDPLIYFFPKFFYLKSRFPNGFEWQKLSDFKGYTLGGVRGYWYEKPFKQAGLTIHYVTSDKQNVEMLKLKRIDFTLIDELVGWELVSQSFPNELASYGVASKPESSTAFHLMISPNYPNSKAITRTFNLGLRRIIENGTYQKILERYQVPQGYSVID</sequence>
<organism evidence="4 5">
    <name type="scientific">Shewanella nanhaiensis</name>
    <dbReference type="NCBI Taxonomy" id="2864872"/>
    <lineage>
        <taxon>Bacteria</taxon>
        <taxon>Pseudomonadati</taxon>
        <taxon>Pseudomonadota</taxon>
        <taxon>Gammaproteobacteria</taxon>
        <taxon>Alteromonadales</taxon>
        <taxon>Shewanellaceae</taxon>
        <taxon>Shewanella</taxon>
    </lineage>
</organism>
<reference evidence="4 5" key="1">
    <citation type="submission" date="2021-07" db="EMBL/GenBank/DDBJ databases">
        <title>Shewanella sp. nov, isolated from SCS.</title>
        <authorList>
            <person name="Cao W.R."/>
        </authorList>
    </citation>
    <scope>NUCLEOTIDE SEQUENCE [LARGE SCALE GENOMIC DNA]</scope>
    <source>
        <strain evidence="4 5">NR704-98</strain>
    </source>
</reference>
<proteinExistence type="inferred from homology"/>
<dbReference type="InterPro" id="IPR001638">
    <property type="entry name" value="Solute-binding_3/MltF_N"/>
</dbReference>
<evidence type="ECO:0000259" key="3">
    <source>
        <dbReference type="Pfam" id="PF00497"/>
    </source>
</evidence>
<dbReference type="PANTHER" id="PTHR35936:SF25">
    <property type="entry name" value="ABC TRANSPORTER SUBSTRATE-BINDING PROTEIN"/>
    <property type="match status" value="1"/>
</dbReference>
<comment type="caution">
    <text evidence="4">The sequence shown here is derived from an EMBL/GenBank/DDBJ whole genome shotgun (WGS) entry which is preliminary data.</text>
</comment>
<evidence type="ECO:0000256" key="2">
    <source>
        <dbReference type="ARBA" id="ARBA00022729"/>
    </source>
</evidence>
<comment type="similarity">
    <text evidence="1">Belongs to the bacterial solute-binding protein 3 family.</text>
</comment>
<gene>
    <name evidence="4" type="ORF">K0625_09570</name>
</gene>
<keyword evidence="2" id="KW-0732">Signal</keyword>
<dbReference type="Pfam" id="PF00497">
    <property type="entry name" value="SBP_bac_3"/>
    <property type="match status" value="1"/>
</dbReference>
<keyword evidence="5" id="KW-1185">Reference proteome</keyword>
<dbReference type="Gene3D" id="3.40.190.10">
    <property type="entry name" value="Periplasmic binding protein-like II"/>
    <property type="match status" value="2"/>
</dbReference>
<name>A0ABS7E2L6_9GAMM</name>
<feature type="domain" description="Solute-binding protein family 3/N-terminal" evidence="3">
    <location>
        <begin position="34"/>
        <end position="252"/>
    </location>
</feature>
<accession>A0ABS7E2L6</accession>
<dbReference type="Proteomes" id="UP001195963">
    <property type="component" value="Unassembled WGS sequence"/>
</dbReference>
<protein>
    <submittedName>
        <fullName evidence="4">Transporter substrate-binding domain-containing protein</fullName>
    </submittedName>
</protein>
<dbReference type="PANTHER" id="PTHR35936">
    <property type="entry name" value="MEMBRANE-BOUND LYTIC MUREIN TRANSGLYCOSYLASE F"/>
    <property type="match status" value="1"/>
</dbReference>
<evidence type="ECO:0000256" key="1">
    <source>
        <dbReference type="ARBA" id="ARBA00010333"/>
    </source>
</evidence>
<dbReference type="EMBL" id="JAHZST010000005">
    <property type="protein sequence ID" value="MBW8183920.1"/>
    <property type="molecule type" value="Genomic_DNA"/>
</dbReference>
<dbReference type="SUPFAM" id="SSF53850">
    <property type="entry name" value="Periplasmic binding protein-like II"/>
    <property type="match status" value="1"/>
</dbReference>
<evidence type="ECO:0000313" key="4">
    <source>
        <dbReference type="EMBL" id="MBW8183920.1"/>
    </source>
</evidence>
<evidence type="ECO:0000313" key="5">
    <source>
        <dbReference type="Proteomes" id="UP001195963"/>
    </source>
</evidence>